<feature type="transmembrane region" description="Helical" evidence="2">
    <location>
        <begin position="116"/>
        <end position="136"/>
    </location>
</feature>
<proteinExistence type="predicted"/>
<gene>
    <name evidence="4" type="ORF">KTT_13970</name>
</gene>
<sequence length="541" mass="59475">MNKFSFGPTDEDGGKHDPWPPQALQHLSTNKQKNLRERWYALTTPAISLPDPDRAQQERLRQSRHTSVVILLLAILTIVLGASCALLQQYYLLPLFSLQLASLCIGLIFNQRGNTTTAGILVVTGIELLIAGSLLLSGDLTGSALGIYDLLILSELAALVLLPLSSIFTIAALNSAFIAADLTLQHSAANLTMIPLLSRVEIYARPILLQIVVACVGYFWVQSLKRARARARHAEDVASLQQELVKQYHVINEEKRQLEGGLQQLVDLFHRAVTSDLSVRAPLSYNAQLRSLAVSFNTLLVRFQQAQQAEIEWQKMGPRLQRANQLEYALSVTHHEVLRLTSLARKAKAQQQPFLIGKSNSPLLDPLIIELVGNYIQPRSTQEALPRTDKVESVHQATNQRLEEMVQQLRQPTSGPLSSPGTTGPLTGGQQAYSSNHGYTTSQQIPAYQYPASGTRIPTQGSPSAHGQPGQPTSHSHAQISGHGYSTAHLAAYGQQPVQSPYITTPLPYPGRSEEQRARSHSTISSPDWLTMPLPIPENQD</sequence>
<feature type="compositionally biased region" description="Polar residues" evidence="1">
    <location>
        <begin position="456"/>
        <end position="479"/>
    </location>
</feature>
<reference evidence="5" key="1">
    <citation type="submission" date="2018-12" db="EMBL/GenBank/DDBJ databases">
        <title>Tengunoibacter tsumagoiensis gen. nov., sp. nov., Dictyobacter kobayashii sp. nov., D. alpinus sp. nov., and D. joshuensis sp. nov. and description of Dictyobacteraceae fam. nov. within the order Ktedonobacterales isolated from Tengu-no-mugimeshi.</title>
        <authorList>
            <person name="Wang C.M."/>
            <person name="Zheng Y."/>
            <person name="Sakai Y."/>
            <person name="Toyoda A."/>
            <person name="Minakuchi Y."/>
            <person name="Abe K."/>
            <person name="Yokota A."/>
            <person name="Yabe S."/>
        </authorList>
    </citation>
    <scope>NUCLEOTIDE SEQUENCE [LARGE SCALE GENOMIC DNA]</scope>
    <source>
        <strain evidence="5">Uno3</strain>
    </source>
</reference>
<dbReference type="AlphaFoldDB" id="A0A401ZXF6"/>
<dbReference type="InterPro" id="IPR003660">
    <property type="entry name" value="HAMP_dom"/>
</dbReference>
<keyword evidence="2" id="KW-0812">Transmembrane</keyword>
<dbReference type="RefSeq" id="WP_126579240.1">
    <property type="nucleotide sequence ID" value="NZ_BIFR01000001.1"/>
</dbReference>
<dbReference type="PROSITE" id="PS50885">
    <property type="entry name" value="HAMP"/>
    <property type="match status" value="1"/>
</dbReference>
<protein>
    <recommendedName>
        <fullName evidence="3">HAMP domain-containing protein</fullName>
    </recommendedName>
</protein>
<evidence type="ECO:0000313" key="4">
    <source>
        <dbReference type="EMBL" id="GCE11538.1"/>
    </source>
</evidence>
<feature type="region of interest" description="Disordered" evidence="1">
    <location>
        <begin position="407"/>
        <end position="438"/>
    </location>
</feature>
<name>A0A401ZXF6_9CHLR</name>
<dbReference type="GO" id="GO:0016020">
    <property type="term" value="C:membrane"/>
    <property type="evidence" value="ECO:0007669"/>
    <property type="project" value="InterPro"/>
</dbReference>
<feature type="transmembrane region" description="Helical" evidence="2">
    <location>
        <begin position="66"/>
        <end position="83"/>
    </location>
</feature>
<dbReference type="Proteomes" id="UP000287352">
    <property type="component" value="Unassembled WGS sequence"/>
</dbReference>
<comment type="caution">
    <text evidence="4">The sequence shown here is derived from an EMBL/GenBank/DDBJ whole genome shotgun (WGS) entry which is preliminary data.</text>
</comment>
<dbReference type="EMBL" id="BIFR01000001">
    <property type="protein sequence ID" value="GCE11538.1"/>
    <property type="molecule type" value="Genomic_DNA"/>
</dbReference>
<accession>A0A401ZXF6</accession>
<evidence type="ECO:0000313" key="5">
    <source>
        <dbReference type="Proteomes" id="UP000287352"/>
    </source>
</evidence>
<organism evidence="4 5">
    <name type="scientific">Tengunoibacter tsumagoiensis</name>
    <dbReference type="NCBI Taxonomy" id="2014871"/>
    <lineage>
        <taxon>Bacteria</taxon>
        <taxon>Bacillati</taxon>
        <taxon>Chloroflexota</taxon>
        <taxon>Ktedonobacteria</taxon>
        <taxon>Ktedonobacterales</taxon>
        <taxon>Dictyobacteraceae</taxon>
        <taxon>Tengunoibacter</taxon>
    </lineage>
</organism>
<keyword evidence="5" id="KW-1185">Reference proteome</keyword>
<dbReference type="GO" id="GO:0007165">
    <property type="term" value="P:signal transduction"/>
    <property type="evidence" value="ECO:0007669"/>
    <property type="project" value="InterPro"/>
</dbReference>
<feature type="compositionally biased region" description="Low complexity" evidence="1">
    <location>
        <begin position="412"/>
        <end position="429"/>
    </location>
</feature>
<evidence type="ECO:0000256" key="2">
    <source>
        <dbReference type="SAM" id="Phobius"/>
    </source>
</evidence>
<feature type="region of interest" description="Disordered" evidence="1">
    <location>
        <begin position="1"/>
        <end position="24"/>
    </location>
</feature>
<feature type="transmembrane region" description="Helical" evidence="2">
    <location>
        <begin position="156"/>
        <end position="182"/>
    </location>
</feature>
<evidence type="ECO:0000259" key="3">
    <source>
        <dbReference type="PROSITE" id="PS50885"/>
    </source>
</evidence>
<keyword evidence="2" id="KW-0472">Membrane</keyword>
<evidence type="ECO:0000256" key="1">
    <source>
        <dbReference type="SAM" id="MobiDB-lite"/>
    </source>
</evidence>
<feature type="domain" description="HAMP" evidence="3">
    <location>
        <begin position="256"/>
        <end position="308"/>
    </location>
</feature>
<feature type="region of interest" description="Disordered" evidence="1">
    <location>
        <begin position="501"/>
        <end position="541"/>
    </location>
</feature>
<feature type="transmembrane region" description="Helical" evidence="2">
    <location>
        <begin position="202"/>
        <end position="221"/>
    </location>
</feature>
<keyword evidence="2" id="KW-1133">Transmembrane helix</keyword>
<feature type="region of interest" description="Disordered" evidence="1">
    <location>
        <begin position="452"/>
        <end position="481"/>
    </location>
</feature>